<evidence type="ECO:0000256" key="1">
    <source>
        <dbReference type="SAM" id="SignalP"/>
    </source>
</evidence>
<dbReference type="InterPro" id="IPR025303">
    <property type="entry name" value="PdaC"/>
</dbReference>
<dbReference type="RefSeq" id="WP_055745705.1">
    <property type="nucleotide sequence ID" value="NZ_LJJB01000010.1"/>
</dbReference>
<name>A0ABR5N7J7_BRECH</name>
<evidence type="ECO:0000259" key="3">
    <source>
        <dbReference type="Pfam" id="PF13739"/>
    </source>
</evidence>
<evidence type="ECO:0008006" key="6">
    <source>
        <dbReference type="Google" id="ProtNLM"/>
    </source>
</evidence>
<evidence type="ECO:0000313" key="5">
    <source>
        <dbReference type="Proteomes" id="UP000051063"/>
    </source>
</evidence>
<protein>
    <recommendedName>
        <fullName evidence="6">DUF3298 domain-containing protein</fullName>
    </recommendedName>
</protein>
<feature type="signal peptide" evidence="1">
    <location>
        <begin position="1"/>
        <end position="27"/>
    </location>
</feature>
<sequence length="264" mass="28776">MKSFKSLAVNVISSAILLSAVAAPAFAATAAKPAAPTKPATPVVQVQKPQAKGVVITSKVIQQKTAEYEANISLPVISGLTDKAFEAKLNADILKLAQDELKASQIGGKQDAIDAKKYGYPVHPHAIDISYKVQSVGKLVAFSVQTYTYTGGAHGMTDVTFYNIANLDKAKNLQLSDLFQPGYDYRYVLNNLIKQQIQTNPEIKDMYNFETIAENQPFSFENGNLVIHFTQYEIAPYAAGMPSFTIPSRSFVNLLKPDVKALLQ</sequence>
<dbReference type="Pfam" id="PF13739">
    <property type="entry name" value="PdaC"/>
    <property type="match status" value="1"/>
</dbReference>
<dbReference type="EMBL" id="LJJB01000010">
    <property type="protein sequence ID" value="KQL46609.1"/>
    <property type="molecule type" value="Genomic_DNA"/>
</dbReference>
<keyword evidence="5" id="KW-1185">Reference proteome</keyword>
<dbReference type="Pfam" id="PF11738">
    <property type="entry name" value="DUF3298"/>
    <property type="match status" value="1"/>
</dbReference>
<gene>
    <name evidence="4" type="ORF">AN963_16955</name>
</gene>
<dbReference type="Gene3D" id="3.30.565.40">
    <property type="entry name" value="Fervidobacterium nodosum Rt17-B1 like"/>
    <property type="match status" value="1"/>
</dbReference>
<reference evidence="4 5" key="1">
    <citation type="submission" date="2015-09" db="EMBL/GenBank/DDBJ databases">
        <title>Genome sequencing project for genomic taxonomy and phylogenomics of Bacillus-like bacteria.</title>
        <authorList>
            <person name="Liu B."/>
            <person name="Wang J."/>
            <person name="Zhu Y."/>
            <person name="Liu G."/>
            <person name="Chen Q."/>
            <person name="Chen Z."/>
            <person name="Lan J."/>
            <person name="Che J."/>
            <person name="Ge C."/>
            <person name="Shi H."/>
            <person name="Pan Z."/>
            <person name="Liu X."/>
        </authorList>
    </citation>
    <scope>NUCLEOTIDE SEQUENCE [LARGE SCALE GENOMIC DNA]</scope>
    <source>
        <strain evidence="4 5">DSM 8552</strain>
    </source>
</reference>
<keyword evidence="1" id="KW-0732">Signal</keyword>
<accession>A0ABR5N7J7</accession>
<feature type="chain" id="PRO_5046149610" description="DUF3298 domain-containing protein" evidence="1">
    <location>
        <begin position="28"/>
        <end position="264"/>
    </location>
</feature>
<comment type="caution">
    <text evidence="4">The sequence shown here is derived from an EMBL/GenBank/DDBJ whole genome shotgun (WGS) entry which is preliminary data.</text>
</comment>
<dbReference type="InterPro" id="IPR021729">
    <property type="entry name" value="DUF3298"/>
</dbReference>
<evidence type="ECO:0000259" key="2">
    <source>
        <dbReference type="Pfam" id="PF11738"/>
    </source>
</evidence>
<feature type="domain" description="DUF3298" evidence="2">
    <location>
        <begin position="176"/>
        <end position="247"/>
    </location>
</feature>
<dbReference type="InterPro" id="IPR037126">
    <property type="entry name" value="PdaC/RsiV-like_sf"/>
</dbReference>
<proteinExistence type="predicted"/>
<dbReference type="Gene3D" id="3.90.640.20">
    <property type="entry name" value="Heat-shock cognate protein, ATPase"/>
    <property type="match status" value="1"/>
</dbReference>
<evidence type="ECO:0000313" key="4">
    <source>
        <dbReference type="EMBL" id="KQL46609.1"/>
    </source>
</evidence>
<organism evidence="4 5">
    <name type="scientific">Brevibacillus choshinensis</name>
    <dbReference type="NCBI Taxonomy" id="54911"/>
    <lineage>
        <taxon>Bacteria</taxon>
        <taxon>Bacillati</taxon>
        <taxon>Bacillota</taxon>
        <taxon>Bacilli</taxon>
        <taxon>Bacillales</taxon>
        <taxon>Paenibacillaceae</taxon>
        <taxon>Brevibacillus</taxon>
    </lineage>
</organism>
<feature type="domain" description="Deacetylase PdaC" evidence="3">
    <location>
        <begin position="61"/>
        <end position="157"/>
    </location>
</feature>
<dbReference type="Proteomes" id="UP000051063">
    <property type="component" value="Unassembled WGS sequence"/>
</dbReference>